<evidence type="ECO:0000256" key="6">
    <source>
        <dbReference type="ARBA" id="ARBA00022606"/>
    </source>
</evidence>
<keyword evidence="8 10" id="KW-0732">Signal</keyword>
<dbReference type="GeneID" id="108074377"/>
<evidence type="ECO:0000256" key="2">
    <source>
        <dbReference type="ARBA" id="ARBA00004613"/>
    </source>
</evidence>
<keyword evidence="4" id="KW-0813">Transport</keyword>
<dbReference type="Pfam" id="PF01395">
    <property type="entry name" value="PBP_GOBP"/>
    <property type="match status" value="1"/>
</dbReference>
<dbReference type="GO" id="GO:0005615">
    <property type="term" value="C:extracellular space"/>
    <property type="evidence" value="ECO:0007669"/>
    <property type="project" value="TreeGrafter"/>
</dbReference>
<gene>
    <name evidence="12" type="primary">LOC108074377</name>
</gene>
<dbReference type="SUPFAM" id="SSF47565">
    <property type="entry name" value="Insect pheromone/odorant-binding proteins"/>
    <property type="match status" value="1"/>
</dbReference>
<feature type="chain" id="PRO_5027863678" evidence="10">
    <location>
        <begin position="19"/>
        <end position="144"/>
    </location>
</feature>
<comment type="function">
    <text evidence="1">Present in the aqueous fluid surrounding olfactory sensory dendrites and are thought to aid in the capture and transport of hydrophobic odorants into and through this fluid.</text>
</comment>
<dbReference type="GO" id="GO:0005549">
    <property type="term" value="F:odorant binding"/>
    <property type="evidence" value="ECO:0007669"/>
    <property type="project" value="InterPro"/>
</dbReference>
<evidence type="ECO:0000313" key="11">
    <source>
        <dbReference type="Proteomes" id="UP001652661"/>
    </source>
</evidence>
<accession>A0A6P4HZK1</accession>
<evidence type="ECO:0000256" key="10">
    <source>
        <dbReference type="SAM" id="SignalP"/>
    </source>
</evidence>
<reference evidence="12" key="1">
    <citation type="submission" date="2025-08" db="UniProtKB">
        <authorList>
            <consortium name="RefSeq"/>
        </authorList>
    </citation>
    <scope>IDENTIFICATION</scope>
    <source>
        <strain evidence="12">14028-0561.14</strain>
        <tissue evidence="12">Whole fly</tissue>
    </source>
</reference>
<evidence type="ECO:0000256" key="3">
    <source>
        <dbReference type="ARBA" id="ARBA00008098"/>
    </source>
</evidence>
<evidence type="ECO:0000256" key="8">
    <source>
        <dbReference type="ARBA" id="ARBA00022729"/>
    </source>
</evidence>
<dbReference type="OrthoDB" id="5978988at2759"/>
<keyword evidence="5" id="KW-0964">Secreted</keyword>
<dbReference type="FunFam" id="1.10.238.20:FF:000005">
    <property type="entry name" value="Odorant-binding protein 99a"/>
    <property type="match status" value="1"/>
</dbReference>
<keyword evidence="11" id="KW-1185">Reference proteome</keyword>
<dbReference type="PANTHER" id="PTHR11857">
    <property type="entry name" value="ODORANT BINDING PROTEIN-RELATED"/>
    <property type="match status" value="1"/>
</dbReference>
<feature type="signal peptide" evidence="10">
    <location>
        <begin position="1"/>
        <end position="18"/>
    </location>
</feature>
<evidence type="ECO:0000256" key="1">
    <source>
        <dbReference type="ARBA" id="ARBA00002735"/>
    </source>
</evidence>
<keyword evidence="9" id="KW-1015">Disulfide bond</keyword>
<dbReference type="PANTHER" id="PTHR11857:SF46">
    <property type="entry name" value="GENERAL ODORANT-BINDING PROTEIN 99A-RELATED"/>
    <property type="match status" value="1"/>
</dbReference>
<comment type="subcellular location">
    <subcellularLocation>
        <location evidence="2">Secreted</location>
    </subcellularLocation>
</comment>
<dbReference type="Proteomes" id="UP001652661">
    <property type="component" value="Chromosome 3R"/>
</dbReference>
<protein>
    <submittedName>
        <fullName evidence="12">General odorant-binding protein 99a-like</fullName>
    </submittedName>
</protein>
<dbReference type="Gene3D" id="1.10.238.20">
    <property type="entry name" value="Pheromone/general odorant binding protein domain"/>
    <property type="match status" value="1"/>
</dbReference>
<sequence>MKVFLAICVLISLGLASADYRLRNRSDMLTYREECVKELAVPADLVEKYQKWEYPNDSTTQCYIKCVFTKWELFDKTTGFNVENIHQQLVGHGADHNVAFHGKLAGCVDNNEQGSNACEWAYRGATCLLRENLAQIQKSLAPKA</sequence>
<organism evidence="11 12">
    <name type="scientific">Drosophila kikkawai</name>
    <name type="common">Fruit fly</name>
    <dbReference type="NCBI Taxonomy" id="30033"/>
    <lineage>
        <taxon>Eukaryota</taxon>
        <taxon>Metazoa</taxon>
        <taxon>Ecdysozoa</taxon>
        <taxon>Arthropoda</taxon>
        <taxon>Hexapoda</taxon>
        <taxon>Insecta</taxon>
        <taxon>Pterygota</taxon>
        <taxon>Neoptera</taxon>
        <taxon>Endopterygota</taxon>
        <taxon>Diptera</taxon>
        <taxon>Brachycera</taxon>
        <taxon>Muscomorpha</taxon>
        <taxon>Ephydroidea</taxon>
        <taxon>Drosophilidae</taxon>
        <taxon>Drosophila</taxon>
        <taxon>Sophophora</taxon>
    </lineage>
</organism>
<dbReference type="RefSeq" id="XP_017021892.1">
    <property type="nucleotide sequence ID" value="XM_017166403.3"/>
</dbReference>
<dbReference type="CDD" id="cd23992">
    <property type="entry name" value="PBP_GOBP"/>
    <property type="match status" value="1"/>
</dbReference>
<dbReference type="AlphaFoldDB" id="A0A6P4HZK1"/>
<comment type="similarity">
    <text evidence="3">Belongs to the PBP/GOBP family.</text>
</comment>
<dbReference type="InterPro" id="IPR036728">
    <property type="entry name" value="PBP_GOBP_sf"/>
</dbReference>
<evidence type="ECO:0000256" key="5">
    <source>
        <dbReference type="ARBA" id="ARBA00022525"/>
    </source>
</evidence>
<dbReference type="SMART" id="SM00708">
    <property type="entry name" value="PhBP"/>
    <property type="match status" value="1"/>
</dbReference>
<dbReference type="GO" id="GO:0007608">
    <property type="term" value="P:sensory perception of smell"/>
    <property type="evidence" value="ECO:0007669"/>
    <property type="project" value="UniProtKB-KW"/>
</dbReference>
<name>A0A6P4HZK1_DROKI</name>
<evidence type="ECO:0000256" key="4">
    <source>
        <dbReference type="ARBA" id="ARBA00022448"/>
    </source>
</evidence>
<evidence type="ECO:0000313" key="12">
    <source>
        <dbReference type="RefSeq" id="XP_017021892.1"/>
    </source>
</evidence>
<evidence type="ECO:0000256" key="9">
    <source>
        <dbReference type="ARBA" id="ARBA00023157"/>
    </source>
</evidence>
<proteinExistence type="inferred from homology"/>
<keyword evidence="7" id="KW-0552">Olfaction</keyword>
<evidence type="ECO:0000256" key="7">
    <source>
        <dbReference type="ARBA" id="ARBA00022725"/>
    </source>
</evidence>
<dbReference type="InterPro" id="IPR006170">
    <property type="entry name" value="PBP/GOBP"/>
</dbReference>
<keyword evidence="6" id="KW-0716">Sensory transduction</keyword>